<dbReference type="OrthoDB" id="6709569at2"/>
<dbReference type="Proteomes" id="UP000014568">
    <property type="component" value="Unassembled WGS sequence"/>
</dbReference>
<protein>
    <submittedName>
        <fullName evidence="2">Uncharacterized protein</fullName>
    </submittedName>
</protein>
<dbReference type="AlphaFoldDB" id="S3NB25"/>
<evidence type="ECO:0000313" key="2">
    <source>
        <dbReference type="EMBL" id="EPF75653.1"/>
    </source>
</evidence>
<gene>
    <name evidence="2" type="ORF">F945_01320</name>
</gene>
<accession>S3NB25</accession>
<feature type="chain" id="PRO_5004512388" evidence="1">
    <location>
        <begin position="24"/>
        <end position="286"/>
    </location>
</feature>
<dbReference type="eggNOG" id="ENOG5030J36">
    <property type="taxonomic scope" value="Bacteria"/>
</dbReference>
<name>S3NB25_9GAMM</name>
<reference evidence="2 3" key="1">
    <citation type="submission" date="2013-06" db="EMBL/GenBank/DDBJ databases">
        <title>The Genome Sequence of Acinetobacter rudis CIP 110305.</title>
        <authorList>
            <consortium name="The Broad Institute Genome Sequencing Platform"/>
            <consortium name="The Broad Institute Genome Sequencing Center for Infectious Disease"/>
            <person name="Cerqueira G."/>
            <person name="Feldgarden M."/>
            <person name="Courvalin P."/>
            <person name="Perichon B."/>
            <person name="Grillot-Courvalin C."/>
            <person name="Clermont D."/>
            <person name="Rocha E."/>
            <person name="Yoon E.-J."/>
            <person name="Nemec A."/>
            <person name="Young S.K."/>
            <person name="Zeng Q."/>
            <person name="Gargeya S."/>
            <person name="Fitzgerald M."/>
            <person name="Abouelleil A."/>
            <person name="Alvarado L."/>
            <person name="Berlin A.M."/>
            <person name="Chapman S.B."/>
            <person name="Dewar J."/>
            <person name="Goldberg J."/>
            <person name="Griggs A."/>
            <person name="Gujja S."/>
            <person name="Hansen M."/>
            <person name="Howarth C."/>
            <person name="Imamovic A."/>
            <person name="Larimer J."/>
            <person name="McCowan C."/>
            <person name="Murphy C."/>
            <person name="Pearson M."/>
            <person name="Priest M."/>
            <person name="Roberts A."/>
            <person name="Saif S."/>
            <person name="Shea T."/>
            <person name="Sykes S."/>
            <person name="Wortman J."/>
            <person name="Nusbaum C."/>
            <person name="Birren B."/>
        </authorList>
    </citation>
    <scope>NUCLEOTIDE SEQUENCE [LARGE SCALE GENOMIC DNA]</scope>
    <source>
        <strain evidence="2 3">CIP 110305</strain>
    </source>
</reference>
<dbReference type="STRING" id="632955.GCA_000829675_01282"/>
<comment type="caution">
    <text evidence="2">The sequence shown here is derived from an EMBL/GenBank/DDBJ whole genome shotgun (WGS) entry which is preliminary data.</text>
</comment>
<keyword evidence="1" id="KW-0732">Signal</keyword>
<dbReference type="PATRIC" id="fig|421052.3.peg.1291"/>
<dbReference type="HOGENOM" id="CLU_978719_0_0_6"/>
<proteinExistence type="predicted"/>
<dbReference type="RefSeq" id="WP_016655729.1">
    <property type="nucleotide sequence ID" value="NZ_KE340352.1"/>
</dbReference>
<sequence length="286" mass="31989">MQKYLRATIMALSVSALPIVAMAKPVQALVYEKTTVNVKSLDFDEILNRVYQTKPLAVPAALQEISKAPKAIIQARSEEQREYLLSMLPVVTYKNTAGETRYLVVVQKNNYYDGQIMSCRACSPNADMFIFKQIDKRYYLVSATFDMEDLPGGNGELKLDLTQVNKNMQPFGKELTGSYFEAEFSGAGGQRSSGWYGLLLREQEQIQLVFIGDAGGDTSSFYADRPEMAWTTTSTLKVMPNGAAYYPIQVTYRGIGGKLKKAEISHKSFVFDTKNNVFVEAKPIKK</sequence>
<keyword evidence="3" id="KW-1185">Reference proteome</keyword>
<evidence type="ECO:0000313" key="3">
    <source>
        <dbReference type="Proteomes" id="UP000014568"/>
    </source>
</evidence>
<organism evidence="2 3">
    <name type="scientific">Acinetobacter rudis CIP 110305</name>
    <dbReference type="NCBI Taxonomy" id="421052"/>
    <lineage>
        <taxon>Bacteria</taxon>
        <taxon>Pseudomonadati</taxon>
        <taxon>Pseudomonadota</taxon>
        <taxon>Gammaproteobacteria</taxon>
        <taxon>Moraxellales</taxon>
        <taxon>Moraxellaceae</taxon>
        <taxon>Acinetobacter</taxon>
    </lineage>
</organism>
<feature type="signal peptide" evidence="1">
    <location>
        <begin position="1"/>
        <end position="23"/>
    </location>
</feature>
<dbReference type="EMBL" id="ATGI01000013">
    <property type="protein sequence ID" value="EPF75653.1"/>
    <property type="molecule type" value="Genomic_DNA"/>
</dbReference>
<evidence type="ECO:0000256" key="1">
    <source>
        <dbReference type="SAM" id="SignalP"/>
    </source>
</evidence>